<dbReference type="PANTHER" id="PTHR30146">
    <property type="entry name" value="LACI-RELATED TRANSCRIPTIONAL REPRESSOR"/>
    <property type="match status" value="1"/>
</dbReference>
<dbReference type="SUPFAM" id="SSF47413">
    <property type="entry name" value="lambda repressor-like DNA-binding domains"/>
    <property type="match status" value="1"/>
</dbReference>
<dbReference type="InterPro" id="IPR010982">
    <property type="entry name" value="Lambda_DNA-bd_dom_sf"/>
</dbReference>
<feature type="domain" description="HTH lacI-type" evidence="4">
    <location>
        <begin position="2"/>
        <end position="58"/>
    </location>
</feature>
<name>A0A1V4DER4_9ENTE</name>
<dbReference type="PANTHER" id="PTHR30146:SF149">
    <property type="entry name" value="HTH-TYPE TRANSCRIPTIONAL REGULATOR EBGR"/>
    <property type="match status" value="1"/>
</dbReference>
<dbReference type="GO" id="GO:0000976">
    <property type="term" value="F:transcription cis-regulatory region binding"/>
    <property type="evidence" value="ECO:0007669"/>
    <property type="project" value="TreeGrafter"/>
</dbReference>
<dbReference type="InterPro" id="IPR028082">
    <property type="entry name" value="Peripla_BP_I"/>
</dbReference>
<dbReference type="PROSITE" id="PS00356">
    <property type="entry name" value="HTH_LACI_1"/>
    <property type="match status" value="1"/>
</dbReference>
<sequence length="326" mass="36567">MATIKDIANKAGVSPAAVSRVLNHDATLSINEETKRRIFEVAEALNYTKHHKKKPKQTKRIGLIQWYQPEEELEDIYYLAIRLGIEKRAEELSVELVKCEMDCLEKEEIDGLLALGKFDEVEIKKMSDVVETIVFIDFDASHYGFSSVIVDMNQAMSLVAGLIEEKGYQSVGVLQGLEYTKTLREPIEDYRLNKLTHQLPQNATIDTMLQTAFSVESGYKIMKDYLDGISPEKFVDIFFAESDAIAVGALRALNEKGIKIPKDIALVSFNDISVAKYVTPSLTTIHVPTESMGSIAVNQLLMLLDVDIPTPIKVEVATLLMKRQTH</sequence>
<keyword evidence="3" id="KW-0804">Transcription</keyword>
<keyword evidence="6" id="KW-1185">Reference proteome</keyword>
<dbReference type="EMBL" id="MVAB01000001">
    <property type="protein sequence ID" value="OPF87034.1"/>
    <property type="molecule type" value="Genomic_DNA"/>
</dbReference>
<dbReference type="PROSITE" id="PS50932">
    <property type="entry name" value="HTH_LACI_2"/>
    <property type="match status" value="1"/>
</dbReference>
<evidence type="ECO:0000256" key="3">
    <source>
        <dbReference type="ARBA" id="ARBA00023163"/>
    </source>
</evidence>
<dbReference type="GO" id="GO:0003700">
    <property type="term" value="F:DNA-binding transcription factor activity"/>
    <property type="evidence" value="ECO:0007669"/>
    <property type="project" value="TreeGrafter"/>
</dbReference>
<evidence type="ECO:0000313" key="5">
    <source>
        <dbReference type="EMBL" id="OPF87034.1"/>
    </source>
</evidence>
<dbReference type="CDD" id="cd01544">
    <property type="entry name" value="PBP1_GalR"/>
    <property type="match status" value="1"/>
</dbReference>
<dbReference type="InterPro" id="IPR046335">
    <property type="entry name" value="LacI/GalR-like_sensor"/>
</dbReference>
<dbReference type="SMART" id="SM00354">
    <property type="entry name" value="HTH_LACI"/>
    <property type="match status" value="1"/>
</dbReference>
<dbReference type="Pfam" id="PF00356">
    <property type="entry name" value="LacI"/>
    <property type="match status" value="1"/>
</dbReference>
<dbReference type="InterPro" id="IPR000843">
    <property type="entry name" value="HTH_LacI"/>
</dbReference>
<keyword evidence="1" id="KW-0805">Transcription regulation</keyword>
<dbReference type="Pfam" id="PF13377">
    <property type="entry name" value="Peripla_BP_3"/>
    <property type="match status" value="1"/>
</dbReference>
<organism evidence="5 6">
    <name type="scientific">Vagococcus martis</name>
    <dbReference type="NCBI Taxonomy" id="1768210"/>
    <lineage>
        <taxon>Bacteria</taxon>
        <taxon>Bacillati</taxon>
        <taxon>Bacillota</taxon>
        <taxon>Bacilli</taxon>
        <taxon>Lactobacillales</taxon>
        <taxon>Enterococcaceae</taxon>
        <taxon>Vagococcus</taxon>
    </lineage>
</organism>
<dbReference type="Proteomes" id="UP000189970">
    <property type="component" value="Unassembled WGS sequence"/>
</dbReference>
<dbReference type="Gene3D" id="3.40.50.2300">
    <property type="match status" value="2"/>
</dbReference>
<evidence type="ECO:0000256" key="2">
    <source>
        <dbReference type="ARBA" id="ARBA00023125"/>
    </source>
</evidence>
<gene>
    <name evidence="5" type="ORF">BW731_01855</name>
</gene>
<dbReference type="AlphaFoldDB" id="A0A1V4DER4"/>
<dbReference type="Gene3D" id="1.10.260.40">
    <property type="entry name" value="lambda repressor-like DNA-binding domains"/>
    <property type="match status" value="1"/>
</dbReference>
<dbReference type="PRINTS" id="PR00036">
    <property type="entry name" value="HTHLACI"/>
</dbReference>
<dbReference type="CDD" id="cd01392">
    <property type="entry name" value="HTH_LacI"/>
    <property type="match status" value="1"/>
</dbReference>
<dbReference type="SUPFAM" id="SSF53822">
    <property type="entry name" value="Periplasmic binding protein-like I"/>
    <property type="match status" value="1"/>
</dbReference>
<reference evidence="5 6" key="1">
    <citation type="submission" date="2017-02" db="EMBL/GenBank/DDBJ databases">
        <title>Vagococcus cremeus sp. nov., isolated from the small intestine of a marten, Martes flavigula.</title>
        <authorList>
            <person name="Tak E.J."/>
            <person name="Bae J.-W."/>
        </authorList>
    </citation>
    <scope>NUCLEOTIDE SEQUENCE [LARGE SCALE GENOMIC DNA]</scope>
    <source>
        <strain evidence="5 6">D7T301</strain>
    </source>
</reference>
<protein>
    <recommendedName>
        <fullName evidence="4">HTH lacI-type domain-containing protein</fullName>
    </recommendedName>
</protein>
<keyword evidence="2" id="KW-0238">DNA-binding</keyword>
<dbReference type="RefSeq" id="WP_079345200.1">
    <property type="nucleotide sequence ID" value="NZ_MVAB01000001.1"/>
</dbReference>
<proteinExistence type="predicted"/>
<evidence type="ECO:0000256" key="1">
    <source>
        <dbReference type="ARBA" id="ARBA00023015"/>
    </source>
</evidence>
<evidence type="ECO:0000313" key="6">
    <source>
        <dbReference type="Proteomes" id="UP000189970"/>
    </source>
</evidence>
<evidence type="ECO:0000259" key="4">
    <source>
        <dbReference type="PROSITE" id="PS50932"/>
    </source>
</evidence>
<accession>A0A1V4DER4</accession>
<comment type="caution">
    <text evidence="5">The sequence shown here is derived from an EMBL/GenBank/DDBJ whole genome shotgun (WGS) entry which is preliminary data.</text>
</comment>